<feature type="chain" id="PRO_5030023319" description="Lipoprotein" evidence="1">
    <location>
        <begin position="18"/>
        <end position="265"/>
    </location>
</feature>
<gene>
    <name evidence="2" type="ORF">SAMN05421788_1011505</name>
</gene>
<sequence length="265" mass="29129">MLFARYNTLLLSLFVIAAAVSSCGGSGVQNQPSIVAPADPIASTFSKLDTQVYFTGLWVNETYISNVKRSKSPKASQKVEEKSGINIPGKTLVPTNFIFGFHDGGENLVVVKNGSKYQLWDEKSPNPTIDIEVLAPDRLKIGNEFFVKIPQGVNPTQDLSILSTVLFRGNYTTSNGTTVEFKETGEVKGLDGYTSYSPILDYNDVALDVDQLIMEGPGKPAEHFGFKFVNDALLIYQLKCISKDSTSNQCSKVDFGETKYILKRK</sequence>
<dbReference type="OrthoDB" id="937809at2"/>
<keyword evidence="3" id="KW-1185">Reference proteome</keyword>
<dbReference type="Proteomes" id="UP000186917">
    <property type="component" value="Unassembled WGS sequence"/>
</dbReference>
<dbReference type="PROSITE" id="PS51257">
    <property type="entry name" value="PROKAR_LIPOPROTEIN"/>
    <property type="match status" value="1"/>
</dbReference>
<name>A0A173MRE4_9BACT</name>
<dbReference type="KEGG" id="fln:FLA_6131"/>
<protein>
    <recommendedName>
        <fullName evidence="4">Lipoprotein</fullName>
    </recommendedName>
</protein>
<evidence type="ECO:0000256" key="1">
    <source>
        <dbReference type="SAM" id="SignalP"/>
    </source>
</evidence>
<dbReference type="STRING" id="477680.SAMN05421788_1011505"/>
<reference evidence="3" key="1">
    <citation type="submission" date="2017-01" db="EMBL/GenBank/DDBJ databases">
        <authorList>
            <person name="Varghese N."/>
            <person name="Submissions S."/>
        </authorList>
    </citation>
    <scope>NUCLEOTIDE SEQUENCE [LARGE SCALE GENOMIC DNA]</scope>
    <source>
        <strain evidence="3">DSM 21054</strain>
    </source>
</reference>
<feature type="signal peptide" evidence="1">
    <location>
        <begin position="1"/>
        <end position="17"/>
    </location>
</feature>
<dbReference type="EMBL" id="FTOR01000001">
    <property type="protein sequence ID" value="SIS83631.1"/>
    <property type="molecule type" value="Genomic_DNA"/>
</dbReference>
<organism evidence="2 3">
    <name type="scientific">Filimonas lacunae</name>
    <dbReference type="NCBI Taxonomy" id="477680"/>
    <lineage>
        <taxon>Bacteria</taxon>
        <taxon>Pseudomonadati</taxon>
        <taxon>Bacteroidota</taxon>
        <taxon>Chitinophagia</taxon>
        <taxon>Chitinophagales</taxon>
        <taxon>Chitinophagaceae</taxon>
        <taxon>Filimonas</taxon>
    </lineage>
</organism>
<proteinExistence type="predicted"/>
<evidence type="ECO:0000313" key="2">
    <source>
        <dbReference type="EMBL" id="SIS83631.1"/>
    </source>
</evidence>
<evidence type="ECO:0008006" key="4">
    <source>
        <dbReference type="Google" id="ProtNLM"/>
    </source>
</evidence>
<dbReference type="RefSeq" id="WP_076377127.1">
    <property type="nucleotide sequence ID" value="NZ_AP017422.1"/>
</dbReference>
<accession>A0A173MRE4</accession>
<keyword evidence="1" id="KW-0732">Signal</keyword>
<dbReference type="AlphaFoldDB" id="A0A173MRE4"/>
<evidence type="ECO:0000313" key="3">
    <source>
        <dbReference type="Proteomes" id="UP000186917"/>
    </source>
</evidence>